<dbReference type="AlphaFoldDB" id="A0A381PB46"/>
<dbReference type="Gene3D" id="2.30.42.10">
    <property type="match status" value="1"/>
</dbReference>
<evidence type="ECO:0000259" key="5">
    <source>
        <dbReference type="SMART" id="SM00228"/>
    </source>
</evidence>
<dbReference type="Pfam" id="PF13180">
    <property type="entry name" value="PDZ_2"/>
    <property type="match status" value="1"/>
</dbReference>
<keyword evidence="4" id="KW-0472">Membrane</keyword>
<keyword evidence="4" id="KW-1133">Transmembrane helix</keyword>
<reference evidence="6" key="1">
    <citation type="submission" date="2018-05" db="EMBL/GenBank/DDBJ databases">
        <authorList>
            <person name="Lanie J.A."/>
            <person name="Ng W.-L."/>
            <person name="Kazmierczak K.M."/>
            <person name="Andrzejewski T.M."/>
            <person name="Davidsen T.M."/>
            <person name="Wayne K.J."/>
            <person name="Tettelin H."/>
            <person name="Glass J.I."/>
            <person name="Rusch D."/>
            <person name="Podicherti R."/>
            <person name="Tsui H.-C.T."/>
            <person name="Winkler M.E."/>
        </authorList>
    </citation>
    <scope>NUCLEOTIDE SEQUENCE</scope>
</reference>
<evidence type="ECO:0000256" key="2">
    <source>
        <dbReference type="ARBA" id="ARBA00022670"/>
    </source>
</evidence>
<dbReference type="GO" id="GO:0006508">
    <property type="term" value="P:proteolysis"/>
    <property type="evidence" value="ECO:0007669"/>
    <property type="project" value="UniProtKB-KW"/>
</dbReference>
<dbReference type="PANTHER" id="PTHR22939">
    <property type="entry name" value="SERINE PROTEASE FAMILY S1C HTRA-RELATED"/>
    <property type="match status" value="1"/>
</dbReference>
<comment type="similarity">
    <text evidence="1">Belongs to the peptidase S1C family.</text>
</comment>
<feature type="transmembrane region" description="Helical" evidence="4">
    <location>
        <begin position="12"/>
        <end position="35"/>
    </location>
</feature>
<accession>A0A381PB46</accession>
<evidence type="ECO:0000256" key="4">
    <source>
        <dbReference type="SAM" id="Phobius"/>
    </source>
</evidence>
<proteinExistence type="inferred from homology"/>
<evidence type="ECO:0000256" key="1">
    <source>
        <dbReference type="ARBA" id="ARBA00010541"/>
    </source>
</evidence>
<dbReference type="GO" id="GO:0004252">
    <property type="term" value="F:serine-type endopeptidase activity"/>
    <property type="evidence" value="ECO:0007669"/>
    <property type="project" value="InterPro"/>
</dbReference>
<feature type="non-terminal residue" evidence="6">
    <location>
        <position position="1"/>
    </location>
</feature>
<name>A0A381PB46_9ZZZZ</name>
<dbReference type="PRINTS" id="PR00834">
    <property type="entry name" value="PROTEASES2C"/>
</dbReference>
<dbReference type="SUPFAM" id="SSF50494">
    <property type="entry name" value="Trypsin-like serine proteases"/>
    <property type="match status" value="1"/>
</dbReference>
<keyword evidence="3" id="KW-0378">Hydrolase</keyword>
<dbReference type="InterPro" id="IPR001940">
    <property type="entry name" value="Peptidase_S1C"/>
</dbReference>
<keyword evidence="4" id="KW-0812">Transmembrane</keyword>
<feature type="domain" description="PDZ" evidence="5">
    <location>
        <begin position="299"/>
        <end position="386"/>
    </location>
</feature>
<keyword evidence="2" id="KW-0645">Protease</keyword>
<dbReference type="Pfam" id="PF13365">
    <property type="entry name" value="Trypsin_2"/>
    <property type="match status" value="1"/>
</dbReference>
<dbReference type="Gene3D" id="2.40.10.120">
    <property type="match status" value="1"/>
</dbReference>
<dbReference type="PANTHER" id="PTHR22939:SF129">
    <property type="entry name" value="SERINE PROTEASE HTRA2, MITOCHONDRIAL"/>
    <property type="match status" value="1"/>
</dbReference>
<dbReference type="SMART" id="SM00228">
    <property type="entry name" value="PDZ"/>
    <property type="match status" value="1"/>
</dbReference>
<dbReference type="InterPro" id="IPR036034">
    <property type="entry name" value="PDZ_sf"/>
</dbReference>
<organism evidence="6">
    <name type="scientific">marine metagenome</name>
    <dbReference type="NCBI Taxonomy" id="408172"/>
    <lineage>
        <taxon>unclassified sequences</taxon>
        <taxon>metagenomes</taxon>
        <taxon>ecological metagenomes</taxon>
    </lineage>
</organism>
<protein>
    <recommendedName>
        <fullName evidence="5">PDZ domain-containing protein</fullName>
    </recommendedName>
</protein>
<dbReference type="InterPro" id="IPR001478">
    <property type="entry name" value="PDZ"/>
</dbReference>
<evidence type="ECO:0000256" key="3">
    <source>
        <dbReference type="ARBA" id="ARBA00022801"/>
    </source>
</evidence>
<dbReference type="EMBL" id="UINC01000928">
    <property type="protein sequence ID" value="SUZ64196.1"/>
    <property type="molecule type" value="Genomic_DNA"/>
</dbReference>
<dbReference type="InterPro" id="IPR009003">
    <property type="entry name" value="Peptidase_S1_PA"/>
</dbReference>
<dbReference type="SUPFAM" id="SSF50156">
    <property type="entry name" value="PDZ domain-like"/>
    <property type="match status" value="1"/>
</dbReference>
<sequence>VSDETGSKTGRFLGGAVVGAVVGALVAGLIVVGLGDPQRIYVTEKSDASKEIGIAAAVTTDERVTATTVELDAEVGTDPVDALTPRVQMTDAGRLDVKAVLAAVAPSVVQIEIETDDDVFGGGGQGTGFIISPDGQVVTNAHVVEDAVTIKVMLSDGTVKPAELVQKDPSRDLAVLKIEGESLPAARLGNSAEVEVGDEVLAIGNALGLGDTPTVTTGIVSALDRQLQLGGSRLTRLIQTDAAINPGNSGGPLVNAKGEVIGVNTAIAGNAEGIGFAISIDHARPVIETLQMGEIPKRPLLGVNIIDVEMLDETSRRQYDIHEGVETGVVIVALVEDGAANAAGLKIGEVIRKFDGQDIEKVDDLVDAVRGSEIGRVVKVIVVSNDGSVRNVRVELGFTEGAGG</sequence>
<evidence type="ECO:0000313" key="6">
    <source>
        <dbReference type="EMBL" id="SUZ64196.1"/>
    </source>
</evidence>
<gene>
    <name evidence="6" type="ORF">METZ01_LOCUS17050</name>
</gene>